<dbReference type="InterPro" id="IPR040815">
    <property type="entry name" value="Nas2_N"/>
</dbReference>
<dbReference type="Pfam" id="PF18265">
    <property type="entry name" value="Nas2_N"/>
    <property type="match status" value="1"/>
</dbReference>
<protein>
    <recommendedName>
        <fullName evidence="9">Rab5 GDP/GTP exchange factor</fullName>
    </recommendedName>
</protein>
<keyword evidence="8" id="KW-1185">Reference proteome</keyword>
<dbReference type="Gene3D" id="1.10.246.120">
    <property type="match status" value="1"/>
</dbReference>
<evidence type="ECO:0000259" key="6">
    <source>
        <dbReference type="PROSITE" id="PS51205"/>
    </source>
</evidence>
<dbReference type="GO" id="GO:0003677">
    <property type="term" value="F:DNA binding"/>
    <property type="evidence" value="ECO:0007669"/>
    <property type="project" value="InterPro"/>
</dbReference>
<dbReference type="Proteomes" id="UP000829720">
    <property type="component" value="Unassembled WGS sequence"/>
</dbReference>
<dbReference type="Gene3D" id="2.30.42.10">
    <property type="match status" value="1"/>
</dbReference>
<dbReference type="Pfam" id="PF02204">
    <property type="entry name" value="VPS9"/>
    <property type="match status" value="1"/>
</dbReference>
<dbReference type="InterPro" id="IPR037191">
    <property type="entry name" value="VPS9_dom_sf"/>
</dbReference>
<evidence type="ECO:0000256" key="4">
    <source>
        <dbReference type="SAM" id="MobiDB-lite"/>
    </source>
</evidence>
<dbReference type="PANTHER" id="PTHR23101:SF103">
    <property type="entry name" value="RAB5 GDP_GTP EXCHANGE FACTOR"/>
    <property type="match status" value="1"/>
</dbReference>
<dbReference type="SUPFAM" id="SSF50156">
    <property type="entry name" value="PDZ domain-like"/>
    <property type="match status" value="1"/>
</dbReference>
<feature type="compositionally biased region" description="Low complexity" evidence="4">
    <location>
        <begin position="56"/>
        <end position="72"/>
    </location>
</feature>
<feature type="compositionally biased region" description="Basic and acidic residues" evidence="4">
    <location>
        <begin position="73"/>
        <end position="84"/>
    </location>
</feature>
<dbReference type="Gene3D" id="1.20.1050.80">
    <property type="entry name" value="VPS9 domain"/>
    <property type="match status" value="1"/>
</dbReference>
<organism evidence="7 8">
    <name type="scientific">Albula goreensis</name>
    <dbReference type="NCBI Taxonomy" id="1534307"/>
    <lineage>
        <taxon>Eukaryota</taxon>
        <taxon>Metazoa</taxon>
        <taxon>Chordata</taxon>
        <taxon>Craniata</taxon>
        <taxon>Vertebrata</taxon>
        <taxon>Euteleostomi</taxon>
        <taxon>Actinopterygii</taxon>
        <taxon>Neopterygii</taxon>
        <taxon>Teleostei</taxon>
        <taxon>Albuliformes</taxon>
        <taxon>Albulidae</taxon>
        <taxon>Albula</taxon>
    </lineage>
</organism>
<dbReference type="AlphaFoldDB" id="A0A8T3DYZ7"/>
<dbReference type="EMBL" id="JAERUA010000004">
    <property type="protein sequence ID" value="KAI1901166.1"/>
    <property type="molecule type" value="Genomic_DNA"/>
</dbReference>
<proteinExistence type="predicted"/>
<accession>A0A8T3DYZ7</accession>
<dbReference type="GO" id="GO:0016192">
    <property type="term" value="P:vesicle-mediated transport"/>
    <property type="evidence" value="ECO:0007669"/>
    <property type="project" value="InterPro"/>
</dbReference>
<dbReference type="InterPro" id="IPR045046">
    <property type="entry name" value="Vps9-like"/>
</dbReference>
<dbReference type="GO" id="GO:0005085">
    <property type="term" value="F:guanyl-nucleotide exchange factor activity"/>
    <property type="evidence" value="ECO:0007669"/>
    <property type="project" value="InterPro"/>
</dbReference>
<dbReference type="SUPFAM" id="SSF57716">
    <property type="entry name" value="Glucocorticoid receptor-like (DNA-binding domain)"/>
    <property type="match status" value="1"/>
</dbReference>
<dbReference type="Gene3D" id="6.10.140.1710">
    <property type="match status" value="1"/>
</dbReference>
<dbReference type="Pfam" id="PF01754">
    <property type="entry name" value="zf-A20"/>
    <property type="match status" value="1"/>
</dbReference>
<dbReference type="Pfam" id="PF18151">
    <property type="entry name" value="DUF5601"/>
    <property type="match status" value="1"/>
</dbReference>
<dbReference type="InterPro" id="IPR002653">
    <property type="entry name" value="Znf_A20"/>
</dbReference>
<dbReference type="InterPro" id="IPR036034">
    <property type="entry name" value="PDZ_sf"/>
</dbReference>
<dbReference type="GO" id="GO:0005829">
    <property type="term" value="C:cytosol"/>
    <property type="evidence" value="ECO:0007669"/>
    <property type="project" value="TreeGrafter"/>
</dbReference>
<dbReference type="Gene3D" id="1.20.5.4770">
    <property type="match status" value="1"/>
</dbReference>
<keyword evidence="1" id="KW-0479">Metal-binding</keyword>
<keyword evidence="2" id="KW-0863">Zinc-finger</keyword>
<evidence type="ECO:0000313" key="8">
    <source>
        <dbReference type="Proteomes" id="UP000829720"/>
    </source>
</evidence>
<feature type="domain" description="VPS9" evidence="6">
    <location>
        <begin position="212"/>
        <end position="355"/>
    </location>
</feature>
<reference evidence="7" key="1">
    <citation type="submission" date="2021-01" db="EMBL/GenBank/DDBJ databases">
        <authorList>
            <person name="Zahm M."/>
            <person name="Roques C."/>
            <person name="Cabau C."/>
            <person name="Klopp C."/>
            <person name="Donnadieu C."/>
            <person name="Jouanno E."/>
            <person name="Lampietro C."/>
            <person name="Louis A."/>
            <person name="Herpin A."/>
            <person name="Echchiki A."/>
            <person name="Berthelot C."/>
            <person name="Parey E."/>
            <person name="Roest-Crollius H."/>
            <person name="Braasch I."/>
            <person name="Postlethwait J."/>
            <person name="Bobe J."/>
            <person name="Montfort J."/>
            <person name="Bouchez O."/>
            <person name="Begum T."/>
            <person name="Mejri S."/>
            <person name="Adams A."/>
            <person name="Chen W.-J."/>
            <person name="Guiguen Y."/>
        </authorList>
    </citation>
    <scope>NUCLEOTIDE SEQUENCE</scope>
    <source>
        <tissue evidence="7">Blood</tissue>
    </source>
</reference>
<dbReference type="PROSITE" id="PS51205">
    <property type="entry name" value="VPS9"/>
    <property type="match status" value="1"/>
</dbReference>
<dbReference type="SUPFAM" id="SSF109993">
    <property type="entry name" value="VPS9 domain"/>
    <property type="match status" value="1"/>
</dbReference>
<dbReference type="PROSITE" id="PS51036">
    <property type="entry name" value="ZF_A20"/>
    <property type="match status" value="1"/>
</dbReference>
<keyword evidence="3" id="KW-0862">Zinc</keyword>
<dbReference type="PANTHER" id="PTHR23101">
    <property type="entry name" value="RAB GDP/GTP EXCHANGE FACTOR"/>
    <property type="match status" value="1"/>
</dbReference>
<evidence type="ECO:0008006" key="9">
    <source>
        <dbReference type="Google" id="ProtNLM"/>
    </source>
</evidence>
<name>A0A8T3DYZ7_9TELE</name>
<dbReference type="SMART" id="SM00259">
    <property type="entry name" value="ZnF_A20"/>
    <property type="match status" value="1"/>
</dbReference>
<evidence type="ECO:0000313" key="7">
    <source>
        <dbReference type="EMBL" id="KAI1901166.1"/>
    </source>
</evidence>
<evidence type="ECO:0000256" key="3">
    <source>
        <dbReference type="ARBA" id="ARBA00022833"/>
    </source>
</evidence>
<dbReference type="OrthoDB" id="300289at2759"/>
<dbReference type="InterPro" id="IPR041545">
    <property type="entry name" value="DUF5601"/>
</dbReference>
<dbReference type="GO" id="GO:0030139">
    <property type="term" value="C:endocytic vesicle"/>
    <property type="evidence" value="ECO:0007669"/>
    <property type="project" value="TreeGrafter"/>
</dbReference>
<evidence type="ECO:0000259" key="5">
    <source>
        <dbReference type="PROSITE" id="PS51036"/>
    </source>
</evidence>
<gene>
    <name evidence="7" type="ORF">AGOR_G00057390</name>
</gene>
<sequence length="573" mass="64590">MWAQQQRGIHVDQAELLCKDGCGYYGNPAWQGYCSKCWRERTRKSQGNRQENGVHSNNSSFGSEGGSSLTFSKFEEKKNNEKGRRVNTMRRLLWGTPSPPKRPGESSEGQEALKAYQSLEPGDFTSFLKLLRKPSSQRLQSRCTAFLNTMEAYHDLPVQKQSDLVHDFYQNVAAHFSSLSEEHAAQMMEHIEKLIMTRLHKWVFCHDSSDDEQRDLSLQRRIRSLNWVTPQMLRVPFPSERVDGSDPFLPAITAIIEMDAKRAPQDKLTCVSKCSQSIFQALASSSSEPANADDFLSGLIYVVLKANPPRLHSNMQYIMRFGLPHSLMAGESGYYFTNLSCAVAFIEKLDGPALNLSPEEFEDYMQGRRVTPKGPRASEGQRRARETREKLEELGGRHERVAQGAQALQEQLQQWVQSVQEQKDLIEEQIKAYYDVLEDQGVGTEGPLVDLEGYPRSDVDVYQIRTARHSISCLQNDHKAIMVEIEEALHRLHALEKAKREQNQPHAQAGAMDQGASLPLPFARVDTITQGSPASQSGLRVGDEVIGFGSVNSGNFQTSRTLHLWCSTVKGNR</sequence>
<dbReference type="GO" id="GO:0008270">
    <property type="term" value="F:zinc ion binding"/>
    <property type="evidence" value="ECO:0007669"/>
    <property type="project" value="UniProtKB-KW"/>
</dbReference>
<dbReference type="GO" id="GO:0031267">
    <property type="term" value="F:small GTPase binding"/>
    <property type="evidence" value="ECO:0007669"/>
    <property type="project" value="TreeGrafter"/>
</dbReference>
<dbReference type="SMART" id="SM00167">
    <property type="entry name" value="VPS9"/>
    <property type="match status" value="1"/>
</dbReference>
<dbReference type="InterPro" id="IPR003123">
    <property type="entry name" value="VPS9"/>
</dbReference>
<comment type="caution">
    <text evidence="7">The sequence shown here is derived from an EMBL/GenBank/DDBJ whole genome shotgun (WGS) entry which is preliminary data.</text>
</comment>
<evidence type="ECO:0000256" key="2">
    <source>
        <dbReference type="ARBA" id="ARBA00022771"/>
    </source>
</evidence>
<feature type="domain" description="A20-type" evidence="5">
    <location>
        <begin position="12"/>
        <end position="46"/>
    </location>
</feature>
<evidence type="ECO:0000256" key="1">
    <source>
        <dbReference type="ARBA" id="ARBA00022723"/>
    </source>
</evidence>
<feature type="region of interest" description="Disordered" evidence="4">
    <location>
        <begin position="45"/>
        <end position="112"/>
    </location>
</feature>